<keyword evidence="3" id="KW-1185">Reference proteome</keyword>
<sequence length="130" mass="13749">MPIQHSPPERQTRSQAIADPTWKEGRGPRRSSSFSGVVGGLTELSRTTLKGPGGDGEEEESDGTEGVPAPVGESQGTGGLNLAQSDKPVSHQSEPSLLAIMQQMTQIMADFQEASVSESSRPPACNEKLF</sequence>
<dbReference type="Proteomes" id="UP000765509">
    <property type="component" value="Unassembled WGS sequence"/>
</dbReference>
<evidence type="ECO:0000313" key="3">
    <source>
        <dbReference type="Proteomes" id="UP000765509"/>
    </source>
</evidence>
<dbReference type="AlphaFoldDB" id="A0A9Q3DEU4"/>
<organism evidence="2 3">
    <name type="scientific">Austropuccinia psidii MF-1</name>
    <dbReference type="NCBI Taxonomy" id="1389203"/>
    <lineage>
        <taxon>Eukaryota</taxon>
        <taxon>Fungi</taxon>
        <taxon>Dikarya</taxon>
        <taxon>Basidiomycota</taxon>
        <taxon>Pucciniomycotina</taxon>
        <taxon>Pucciniomycetes</taxon>
        <taxon>Pucciniales</taxon>
        <taxon>Sphaerophragmiaceae</taxon>
        <taxon>Austropuccinia</taxon>
    </lineage>
</organism>
<reference evidence="2" key="1">
    <citation type="submission" date="2021-03" db="EMBL/GenBank/DDBJ databases">
        <title>Draft genome sequence of rust myrtle Austropuccinia psidii MF-1, a brazilian biotype.</title>
        <authorList>
            <person name="Quecine M.C."/>
            <person name="Pachon D.M.R."/>
            <person name="Bonatelli M.L."/>
            <person name="Correr F.H."/>
            <person name="Franceschini L.M."/>
            <person name="Leite T.F."/>
            <person name="Margarido G.R.A."/>
            <person name="Almeida C.A."/>
            <person name="Ferrarezi J.A."/>
            <person name="Labate C.A."/>
        </authorList>
    </citation>
    <scope>NUCLEOTIDE SEQUENCE</scope>
    <source>
        <strain evidence="2">MF-1</strain>
    </source>
</reference>
<feature type="region of interest" description="Disordered" evidence="1">
    <location>
        <begin position="1"/>
        <end position="97"/>
    </location>
</feature>
<protein>
    <submittedName>
        <fullName evidence="2">Uncharacterized protein</fullName>
    </submittedName>
</protein>
<dbReference type="EMBL" id="AVOT02015126">
    <property type="protein sequence ID" value="MBW0499161.1"/>
    <property type="molecule type" value="Genomic_DNA"/>
</dbReference>
<name>A0A9Q3DEU4_9BASI</name>
<proteinExistence type="predicted"/>
<evidence type="ECO:0000313" key="2">
    <source>
        <dbReference type="EMBL" id="MBW0499161.1"/>
    </source>
</evidence>
<gene>
    <name evidence="2" type="ORF">O181_038876</name>
</gene>
<evidence type="ECO:0000256" key="1">
    <source>
        <dbReference type="SAM" id="MobiDB-lite"/>
    </source>
</evidence>
<comment type="caution">
    <text evidence="2">The sequence shown here is derived from an EMBL/GenBank/DDBJ whole genome shotgun (WGS) entry which is preliminary data.</text>
</comment>
<accession>A0A9Q3DEU4</accession>